<dbReference type="Proteomes" id="UP001497512">
    <property type="component" value="Chromosome 3"/>
</dbReference>
<sequence>MESLCCNIFINGDNFITSMNTTSWNTHIFILGPSLVVSKSLYVFTTGIPISPIEIEAPDGLDIWLTIQCHGGAARITLPDYIANYTSIQADNSGIWTLVPIPNNATISVTGLGIRFEANESIANAALNTLTYGKGQDNDIIGWATMTFLVTWNFVGQDGKDYQEQTDFSIAILAPTAMTSFSTYSGTVAAICLMGLFLLVCFGCLNKIGVQYMKKHHTLLHRKSFEDFKCEQTRVFNPLWIPCAPIKGGYNNFESTASPLVILKKRIELKHG</sequence>
<gene>
    <name evidence="2" type="ORF">CSSPTR1EN2_LOCUS15138</name>
</gene>
<proteinExistence type="predicted"/>
<evidence type="ECO:0000256" key="1">
    <source>
        <dbReference type="SAM" id="Phobius"/>
    </source>
</evidence>
<name>A0ABP0UFJ7_9BRYO</name>
<keyword evidence="1" id="KW-0812">Transmembrane</keyword>
<organism evidence="2 3">
    <name type="scientific">Sphagnum troendelagicum</name>
    <dbReference type="NCBI Taxonomy" id="128251"/>
    <lineage>
        <taxon>Eukaryota</taxon>
        <taxon>Viridiplantae</taxon>
        <taxon>Streptophyta</taxon>
        <taxon>Embryophyta</taxon>
        <taxon>Bryophyta</taxon>
        <taxon>Sphagnophytina</taxon>
        <taxon>Sphagnopsida</taxon>
        <taxon>Sphagnales</taxon>
        <taxon>Sphagnaceae</taxon>
        <taxon>Sphagnum</taxon>
    </lineage>
</organism>
<keyword evidence="3" id="KW-1185">Reference proteome</keyword>
<keyword evidence="1" id="KW-1133">Transmembrane helix</keyword>
<evidence type="ECO:0000313" key="3">
    <source>
        <dbReference type="Proteomes" id="UP001497512"/>
    </source>
</evidence>
<evidence type="ECO:0000313" key="2">
    <source>
        <dbReference type="EMBL" id="CAK9220069.1"/>
    </source>
</evidence>
<keyword evidence="1" id="KW-0472">Membrane</keyword>
<reference evidence="2" key="1">
    <citation type="submission" date="2024-02" db="EMBL/GenBank/DDBJ databases">
        <authorList>
            <consortium name="ELIXIR-Norway"/>
            <consortium name="Elixir Norway"/>
        </authorList>
    </citation>
    <scope>NUCLEOTIDE SEQUENCE</scope>
</reference>
<protein>
    <submittedName>
        <fullName evidence="2">Uncharacterized protein</fullName>
    </submittedName>
</protein>
<dbReference type="EMBL" id="OZ019895">
    <property type="protein sequence ID" value="CAK9220069.1"/>
    <property type="molecule type" value="Genomic_DNA"/>
</dbReference>
<accession>A0ABP0UFJ7</accession>
<feature type="transmembrane region" description="Helical" evidence="1">
    <location>
        <begin position="184"/>
        <end position="205"/>
    </location>
</feature>